<accession>A0ACC1XXU6</accession>
<proteinExistence type="predicted"/>
<comment type="caution">
    <text evidence="1">The sequence shown here is derived from an EMBL/GenBank/DDBJ whole genome shotgun (WGS) entry which is preliminary data.</text>
</comment>
<sequence>MAAAAADDQDASVDQVEEEFTVWKKNTPFLYDLIVSHPLEWPSLTVHWVPSSPQPYSVDPTFSVHKLVLGTHTSDDCPNFLMIADAVLPTKESESNIDGKNENPVIPKVEISQKIRVDGEVNRARCMPQNPTLVGTKTSSCEVYVFDYVKQAAKQQDGCDPDLRLRGHDKEGYGLSWSPFKEGYLVSGSHDQKICLWDVSALPQDKVLDAMHIYEAHESVVEDVSWHLKNENLFGSAGDDCQLMIWDLRTNQTQQCVKAHEKEVNYLSFNPYNEWVLATASSDTTVALFDMRKLTVPLHILSSHTEEVFQVEWDPNHETVLASSADDRRLMVWDLNRVGDEQLELDAEDGPPELLFSHGGHKAKISDFSWNKNEPWVISSVADDNTVQVWQMTESIYRDDDDLQAAED</sequence>
<evidence type="ECO:0000313" key="2">
    <source>
        <dbReference type="Proteomes" id="UP001164539"/>
    </source>
</evidence>
<dbReference type="EMBL" id="CM051399">
    <property type="protein sequence ID" value="KAJ4715981.1"/>
    <property type="molecule type" value="Genomic_DNA"/>
</dbReference>
<reference evidence="1 2" key="1">
    <citation type="journal article" date="2023" name="Science">
        <title>Complex scaffold remodeling in plant triterpene biosynthesis.</title>
        <authorList>
            <person name="De La Pena R."/>
            <person name="Hodgson H."/>
            <person name="Liu J.C."/>
            <person name="Stephenson M.J."/>
            <person name="Martin A.C."/>
            <person name="Owen C."/>
            <person name="Harkess A."/>
            <person name="Leebens-Mack J."/>
            <person name="Jimenez L.E."/>
            <person name="Osbourn A."/>
            <person name="Sattely E.S."/>
        </authorList>
    </citation>
    <scope>NUCLEOTIDE SEQUENCE [LARGE SCALE GENOMIC DNA]</scope>
    <source>
        <strain evidence="2">cv. JPN11</strain>
        <tissue evidence="1">Leaf</tissue>
    </source>
</reference>
<dbReference type="Proteomes" id="UP001164539">
    <property type="component" value="Chromosome 6"/>
</dbReference>
<evidence type="ECO:0000313" key="1">
    <source>
        <dbReference type="EMBL" id="KAJ4715981.1"/>
    </source>
</evidence>
<organism evidence="1 2">
    <name type="scientific">Melia azedarach</name>
    <name type="common">Chinaberry tree</name>
    <dbReference type="NCBI Taxonomy" id="155640"/>
    <lineage>
        <taxon>Eukaryota</taxon>
        <taxon>Viridiplantae</taxon>
        <taxon>Streptophyta</taxon>
        <taxon>Embryophyta</taxon>
        <taxon>Tracheophyta</taxon>
        <taxon>Spermatophyta</taxon>
        <taxon>Magnoliopsida</taxon>
        <taxon>eudicotyledons</taxon>
        <taxon>Gunneridae</taxon>
        <taxon>Pentapetalae</taxon>
        <taxon>rosids</taxon>
        <taxon>malvids</taxon>
        <taxon>Sapindales</taxon>
        <taxon>Meliaceae</taxon>
        <taxon>Melia</taxon>
    </lineage>
</organism>
<gene>
    <name evidence="1" type="ORF">OWV82_011062</name>
</gene>
<keyword evidence="2" id="KW-1185">Reference proteome</keyword>
<name>A0ACC1XXU6_MELAZ</name>
<protein>
    <submittedName>
        <fullName evidence="1">WD-40 repeat-containing protein</fullName>
    </submittedName>
</protein>